<evidence type="ECO:0000256" key="6">
    <source>
        <dbReference type="ARBA" id="ARBA00022917"/>
    </source>
</evidence>
<dbReference type="InterPro" id="IPR006195">
    <property type="entry name" value="aa-tRNA-synth_II"/>
</dbReference>
<dbReference type="PROSITE" id="PS50862">
    <property type="entry name" value="AA_TRNA_LIGASE_II"/>
    <property type="match status" value="1"/>
</dbReference>
<evidence type="ECO:0000256" key="1">
    <source>
        <dbReference type="ARBA" id="ARBA00008226"/>
    </source>
</evidence>
<dbReference type="InterPro" id="IPR041715">
    <property type="entry name" value="HisRS-like_core"/>
</dbReference>
<keyword evidence="4" id="KW-0547">Nucleotide-binding</keyword>
<dbReference type="InterPro" id="IPR004154">
    <property type="entry name" value="Anticodon-bd"/>
</dbReference>
<dbReference type="GO" id="GO:0004821">
    <property type="term" value="F:histidine-tRNA ligase activity"/>
    <property type="evidence" value="ECO:0007669"/>
    <property type="project" value="UniProtKB-EC"/>
</dbReference>
<dbReference type="PIRSF" id="PIRSF001549">
    <property type="entry name" value="His-tRNA_synth"/>
    <property type="match status" value="1"/>
</dbReference>
<evidence type="ECO:0000259" key="10">
    <source>
        <dbReference type="PROSITE" id="PS50862"/>
    </source>
</evidence>
<dbReference type="GO" id="GO:0006427">
    <property type="term" value="P:histidyl-tRNA aminoacylation"/>
    <property type="evidence" value="ECO:0007669"/>
    <property type="project" value="InterPro"/>
</dbReference>
<name>A0A1W1EIY8_9ZZZZ</name>
<dbReference type="InterPro" id="IPR045864">
    <property type="entry name" value="aa-tRNA-synth_II/BPL/LPL"/>
</dbReference>
<gene>
    <name evidence="11" type="ORF">MNB_SV-15-479</name>
</gene>
<dbReference type="CDD" id="cd00859">
    <property type="entry name" value="HisRS_anticodon"/>
    <property type="match status" value="1"/>
</dbReference>
<dbReference type="InterPro" id="IPR015807">
    <property type="entry name" value="His-tRNA-ligase"/>
</dbReference>
<sequence length="408" mass="46705">MINALRGMKDITFDESQRFTYIIKTAIEISEKYGYNYIETPLLEETKLFKRSVGESSDIIGKEMYQFIDKGNNDVSLRPEGTAGVVRAYIQAKLDRRERKDRFYYYGAMFRYEKPQKGRLREFHQFGCESFGESSVYEDFEIILMIKDIFDTLGIGYKLKINSLGCSDCMPTYRDNLISFLANIKDRLCQDCNRRIDTNPIRVLDCKNDSCQSLLSNSPKLIDNLCQSCNSDFDTLKSLLDGVKIDYEVDTNLVRGLDYYNKSAFEFVSDEIGSQSAIAGGGRYDKLVEYLDGKATPAVGFALGIERILELVKMPQDIREGVYIGSMVENITDILFNIAITIRKSTKAKIEYEKKSLKAHLKNADKINAKYCIIIGEDELKDNKIWIKNLESKSQDIISLDKLINIII</sequence>
<dbReference type="SUPFAM" id="SSF55681">
    <property type="entry name" value="Class II aaRS and biotin synthetases"/>
    <property type="match status" value="1"/>
</dbReference>
<protein>
    <recommendedName>
        <fullName evidence="2">histidine--tRNA ligase</fullName>
        <ecNumber evidence="2">6.1.1.21</ecNumber>
    </recommendedName>
    <alternativeName>
        <fullName evidence="8">Histidyl-tRNA synthetase</fullName>
    </alternativeName>
</protein>
<feature type="domain" description="Aminoacyl-transfer RNA synthetases class-II family profile" evidence="10">
    <location>
        <begin position="29"/>
        <end position="312"/>
    </location>
</feature>
<dbReference type="HAMAP" id="MF_00127">
    <property type="entry name" value="His_tRNA_synth"/>
    <property type="match status" value="1"/>
</dbReference>
<dbReference type="InterPro" id="IPR036621">
    <property type="entry name" value="Anticodon-bd_dom_sf"/>
</dbReference>
<dbReference type="Gene3D" id="3.30.930.10">
    <property type="entry name" value="Bira Bifunctional Protein, Domain 2"/>
    <property type="match status" value="1"/>
</dbReference>
<evidence type="ECO:0000313" key="11">
    <source>
        <dbReference type="EMBL" id="SHO80829.1"/>
    </source>
</evidence>
<keyword evidence="5" id="KW-0067">ATP-binding</keyword>
<keyword evidence="3 11" id="KW-0436">Ligase</keyword>
<evidence type="ECO:0000256" key="2">
    <source>
        <dbReference type="ARBA" id="ARBA00012815"/>
    </source>
</evidence>
<dbReference type="NCBIfam" id="TIGR00442">
    <property type="entry name" value="hisS"/>
    <property type="match status" value="1"/>
</dbReference>
<dbReference type="CDD" id="cd00773">
    <property type="entry name" value="HisRS-like_core"/>
    <property type="match status" value="1"/>
</dbReference>
<dbReference type="EMBL" id="FRYL01000021">
    <property type="protein sequence ID" value="SHO80829.1"/>
    <property type="molecule type" value="Genomic_DNA"/>
</dbReference>
<evidence type="ECO:0000256" key="3">
    <source>
        <dbReference type="ARBA" id="ARBA00022598"/>
    </source>
</evidence>
<keyword evidence="6" id="KW-0648">Protein biosynthesis</keyword>
<keyword evidence="7 11" id="KW-0030">Aminoacyl-tRNA synthetase</keyword>
<evidence type="ECO:0000256" key="7">
    <source>
        <dbReference type="ARBA" id="ARBA00023146"/>
    </source>
</evidence>
<dbReference type="GO" id="GO:0005524">
    <property type="term" value="F:ATP binding"/>
    <property type="evidence" value="ECO:0007669"/>
    <property type="project" value="UniProtKB-KW"/>
</dbReference>
<evidence type="ECO:0000256" key="5">
    <source>
        <dbReference type="ARBA" id="ARBA00022840"/>
    </source>
</evidence>
<dbReference type="GO" id="GO:0005737">
    <property type="term" value="C:cytoplasm"/>
    <property type="evidence" value="ECO:0007669"/>
    <property type="project" value="InterPro"/>
</dbReference>
<evidence type="ECO:0000256" key="9">
    <source>
        <dbReference type="ARBA" id="ARBA00047639"/>
    </source>
</evidence>
<dbReference type="InterPro" id="IPR033656">
    <property type="entry name" value="HisRS_anticodon"/>
</dbReference>
<dbReference type="Pfam" id="PF03129">
    <property type="entry name" value="HGTP_anticodon"/>
    <property type="match status" value="1"/>
</dbReference>
<organism evidence="11">
    <name type="scientific">hydrothermal vent metagenome</name>
    <dbReference type="NCBI Taxonomy" id="652676"/>
    <lineage>
        <taxon>unclassified sequences</taxon>
        <taxon>metagenomes</taxon>
        <taxon>ecological metagenomes</taxon>
    </lineage>
</organism>
<evidence type="ECO:0000256" key="4">
    <source>
        <dbReference type="ARBA" id="ARBA00022741"/>
    </source>
</evidence>
<dbReference type="Pfam" id="PF13393">
    <property type="entry name" value="tRNA-synt_His"/>
    <property type="match status" value="2"/>
</dbReference>
<dbReference type="SUPFAM" id="SSF52954">
    <property type="entry name" value="Class II aaRS ABD-related"/>
    <property type="match status" value="1"/>
</dbReference>
<comment type="similarity">
    <text evidence="1">Belongs to the class-II aminoacyl-tRNA synthetase family.</text>
</comment>
<evidence type="ECO:0000256" key="8">
    <source>
        <dbReference type="ARBA" id="ARBA00030619"/>
    </source>
</evidence>
<comment type="catalytic activity">
    <reaction evidence="9">
        <text>tRNA(His) + L-histidine + ATP = L-histidyl-tRNA(His) + AMP + diphosphate + H(+)</text>
        <dbReference type="Rhea" id="RHEA:17313"/>
        <dbReference type="Rhea" id="RHEA-COMP:9665"/>
        <dbReference type="Rhea" id="RHEA-COMP:9689"/>
        <dbReference type="ChEBI" id="CHEBI:15378"/>
        <dbReference type="ChEBI" id="CHEBI:30616"/>
        <dbReference type="ChEBI" id="CHEBI:33019"/>
        <dbReference type="ChEBI" id="CHEBI:57595"/>
        <dbReference type="ChEBI" id="CHEBI:78442"/>
        <dbReference type="ChEBI" id="CHEBI:78527"/>
        <dbReference type="ChEBI" id="CHEBI:456215"/>
        <dbReference type="EC" id="6.1.1.21"/>
    </reaction>
</comment>
<dbReference type="InterPro" id="IPR004516">
    <property type="entry name" value="HisRS/HisZ"/>
</dbReference>
<reference evidence="11" key="1">
    <citation type="submission" date="2016-10" db="EMBL/GenBank/DDBJ databases">
        <authorList>
            <person name="de Groot N.N."/>
        </authorList>
    </citation>
    <scope>NUCLEOTIDE SEQUENCE</scope>
</reference>
<dbReference type="PANTHER" id="PTHR43707:SF1">
    <property type="entry name" value="HISTIDINE--TRNA LIGASE, MITOCHONDRIAL-RELATED"/>
    <property type="match status" value="1"/>
</dbReference>
<dbReference type="Gene3D" id="3.40.50.800">
    <property type="entry name" value="Anticodon-binding domain"/>
    <property type="match status" value="1"/>
</dbReference>
<dbReference type="AlphaFoldDB" id="A0A1W1EIY8"/>
<proteinExistence type="inferred from homology"/>
<dbReference type="PANTHER" id="PTHR43707">
    <property type="entry name" value="HISTIDYL-TRNA SYNTHETASE"/>
    <property type="match status" value="1"/>
</dbReference>
<accession>A0A1W1EIY8</accession>
<dbReference type="EC" id="6.1.1.21" evidence="2"/>